<dbReference type="SUPFAM" id="SSF52047">
    <property type="entry name" value="RNI-like"/>
    <property type="match status" value="1"/>
</dbReference>
<name>A0A9W9QGK3_PENBR</name>
<comment type="caution">
    <text evidence="1">The sequence shown here is derived from an EMBL/GenBank/DDBJ whole genome shotgun (WGS) entry which is preliminary data.</text>
</comment>
<evidence type="ECO:0000313" key="2">
    <source>
        <dbReference type="Proteomes" id="UP001147695"/>
    </source>
</evidence>
<dbReference type="AlphaFoldDB" id="A0A9W9QGK3"/>
<gene>
    <name evidence="1" type="ORF">N7452_004346</name>
</gene>
<protein>
    <recommendedName>
        <fullName evidence="3">F-box domain-containing protein</fullName>
    </recommendedName>
</protein>
<dbReference type="Gene3D" id="3.80.10.10">
    <property type="entry name" value="Ribonuclease Inhibitor"/>
    <property type="match status" value="1"/>
</dbReference>
<evidence type="ECO:0008006" key="3">
    <source>
        <dbReference type="Google" id="ProtNLM"/>
    </source>
</evidence>
<reference evidence="1" key="2">
    <citation type="journal article" date="2023" name="IMA Fungus">
        <title>Comparative genomic study of the Penicillium genus elucidates a diverse pangenome and 15 lateral gene transfer events.</title>
        <authorList>
            <person name="Petersen C."/>
            <person name="Sorensen T."/>
            <person name="Nielsen M.R."/>
            <person name="Sondergaard T.E."/>
            <person name="Sorensen J.L."/>
            <person name="Fitzpatrick D.A."/>
            <person name="Frisvad J.C."/>
            <person name="Nielsen K.L."/>
        </authorList>
    </citation>
    <scope>NUCLEOTIDE SEQUENCE</scope>
    <source>
        <strain evidence="1">IBT 35673</strain>
    </source>
</reference>
<dbReference type="Proteomes" id="UP001147695">
    <property type="component" value="Unassembled WGS sequence"/>
</dbReference>
<dbReference type="EMBL" id="JAPZBQ010000003">
    <property type="protein sequence ID" value="KAJ5337618.1"/>
    <property type="molecule type" value="Genomic_DNA"/>
</dbReference>
<evidence type="ECO:0000313" key="1">
    <source>
        <dbReference type="EMBL" id="KAJ5337618.1"/>
    </source>
</evidence>
<proteinExistence type="predicted"/>
<reference evidence="1" key="1">
    <citation type="submission" date="2022-12" db="EMBL/GenBank/DDBJ databases">
        <authorList>
            <person name="Petersen C."/>
        </authorList>
    </citation>
    <scope>NUCLEOTIDE SEQUENCE</scope>
    <source>
        <strain evidence="1">IBT 35673</strain>
    </source>
</reference>
<accession>A0A9W9QGK3</accession>
<dbReference type="InterPro" id="IPR032675">
    <property type="entry name" value="LRR_dom_sf"/>
</dbReference>
<sequence>MAQVEGLPARARSSFLPVFPLELWDIIIGYLDDGESAQNLSRLSQANPALREIIEPRLYQPVRLNNSESGARLARTIKSRPDLAPLIREIQHKKDSGHENYYTRYLKFYQMILGLPNLETLFLRNEIKRPDTSRWSNEVEFGSEMSQAEALQRALQEVSIMTIGRYRDLIAAPLEDSSFSPPTDEPLSDEFWEQHHTLSGLYNPSLKGLPALRVCHVGSHCDLSDTGTEIRAPTVNGVIFRHPGLRKLCLTGCVLTRDNMAGSGNFSTELEELTVLNCLIKRADLRRALEWPKSLKRFTFRTTDTLNEVADEFLADFSDAMLPQKQGLYSVDYDCYWGGEEEADFSEMESLKHITTTLSSLTGRNCEEPDIEDDPNLPRCLESLTLRFDEYKAWALSVIYEFVKSEKLPHLRRFTCEVPEPMESLPSINPDKKNPPCLEICQEGDTWKDKFKELDVDLSMVPVPYPLEAPKYNLCSCEHLDFYHRLPSHPHVPNLRIPWEEEDSDWNPWADDDTGDEHEGLDEVIDDFENDADDF</sequence>
<organism evidence="1 2">
    <name type="scientific">Penicillium brevicompactum</name>
    <dbReference type="NCBI Taxonomy" id="5074"/>
    <lineage>
        <taxon>Eukaryota</taxon>
        <taxon>Fungi</taxon>
        <taxon>Dikarya</taxon>
        <taxon>Ascomycota</taxon>
        <taxon>Pezizomycotina</taxon>
        <taxon>Eurotiomycetes</taxon>
        <taxon>Eurotiomycetidae</taxon>
        <taxon>Eurotiales</taxon>
        <taxon>Aspergillaceae</taxon>
        <taxon>Penicillium</taxon>
    </lineage>
</organism>